<dbReference type="Pfam" id="PF00057">
    <property type="entry name" value="Ldl_recept_a"/>
    <property type="match status" value="1"/>
</dbReference>
<dbReference type="EMBL" id="JARKHS020008730">
    <property type="protein sequence ID" value="KAK8780534.1"/>
    <property type="molecule type" value="Genomic_DNA"/>
</dbReference>
<organism evidence="3 4">
    <name type="scientific">Amblyomma americanum</name>
    <name type="common">Lone star tick</name>
    <dbReference type="NCBI Taxonomy" id="6943"/>
    <lineage>
        <taxon>Eukaryota</taxon>
        <taxon>Metazoa</taxon>
        <taxon>Ecdysozoa</taxon>
        <taxon>Arthropoda</taxon>
        <taxon>Chelicerata</taxon>
        <taxon>Arachnida</taxon>
        <taxon>Acari</taxon>
        <taxon>Parasitiformes</taxon>
        <taxon>Ixodida</taxon>
        <taxon>Ixodoidea</taxon>
        <taxon>Ixodidae</taxon>
        <taxon>Amblyomminae</taxon>
        <taxon>Amblyomma</taxon>
    </lineage>
</organism>
<keyword evidence="1 2" id="KW-1015">Disulfide bond</keyword>
<protein>
    <submittedName>
        <fullName evidence="3">Uncharacterized protein</fullName>
    </submittedName>
</protein>
<evidence type="ECO:0000313" key="4">
    <source>
        <dbReference type="Proteomes" id="UP001321473"/>
    </source>
</evidence>
<evidence type="ECO:0000313" key="3">
    <source>
        <dbReference type="EMBL" id="KAK8780534.1"/>
    </source>
</evidence>
<evidence type="ECO:0000256" key="1">
    <source>
        <dbReference type="ARBA" id="ARBA00023157"/>
    </source>
</evidence>
<comment type="caution">
    <text evidence="2">Lacks conserved residue(s) required for the propagation of feature annotation.</text>
</comment>
<accession>A0AAQ4F054</accession>
<dbReference type="SUPFAM" id="SSF57424">
    <property type="entry name" value="LDL receptor-like module"/>
    <property type="match status" value="1"/>
</dbReference>
<gene>
    <name evidence="3" type="ORF">V5799_018126</name>
</gene>
<dbReference type="AlphaFoldDB" id="A0AAQ4F054"/>
<dbReference type="Gene3D" id="4.10.400.10">
    <property type="entry name" value="Low-density Lipoprotein Receptor"/>
    <property type="match status" value="1"/>
</dbReference>
<feature type="disulfide bond" evidence="2">
    <location>
        <begin position="67"/>
        <end position="85"/>
    </location>
</feature>
<name>A0AAQ4F054_AMBAM</name>
<dbReference type="InterPro" id="IPR036055">
    <property type="entry name" value="LDL_receptor-like_sf"/>
</dbReference>
<evidence type="ECO:0000256" key="2">
    <source>
        <dbReference type="PROSITE-ProRule" id="PRU00124"/>
    </source>
</evidence>
<dbReference type="CDD" id="cd00112">
    <property type="entry name" value="LDLa"/>
    <property type="match status" value="1"/>
</dbReference>
<keyword evidence="4" id="KW-1185">Reference proteome</keyword>
<proteinExistence type="predicted"/>
<dbReference type="Proteomes" id="UP001321473">
    <property type="component" value="Unassembled WGS sequence"/>
</dbReference>
<dbReference type="PROSITE" id="PS50068">
    <property type="entry name" value="LDLRA_2"/>
    <property type="match status" value="1"/>
</dbReference>
<reference evidence="3 4" key="1">
    <citation type="journal article" date="2023" name="Arcadia Sci">
        <title>De novo assembly of a long-read Amblyomma americanum tick genome.</title>
        <authorList>
            <person name="Chou S."/>
            <person name="Poskanzer K.E."/>
            <person name="Rollins M."/>
            <person name="Thuy-Boun P.S."/>
        </authorList>
    </citation>
    <scope>NUCLEOTIDE SEQUENCE [LARGE SCALE GENOMIC DNA]</scope>
    <source>
        <strain evidence="3">F_SG_1</strain>
        <tissue evidence="3">Salivary glands</tissue>
    </source>
</reference>
<sequence>MVEPTCIAATLTNRHHVSAHEPTQALTRIRLTVGDRDDRSIVGYTLKFNVYVHGNWTKCPYANQFQCKDDNCIWNKLICDGLLNCLDKSDEYEATYAVCSE</sequence>
<comment type="caution">
    <text evidence="3">The sequence shown here is derived from an EMBL/GenBank/DDBJ whole genome shotgun (WGS) entry which is preliminary data.</text>
</comment>
<dbReference type="InterPro" id="IPR002172">
    <property type="entry name" value="LDrepeatLR_classA_rpt"/>
</dbReference>
<dbReference type="SMART" id="SM00192">
    <property type="entry name" value="LDLa"/>
    <property type="match status" value="1"/>
</dbReference>